<dbReference type="SUPFAM" id="SSF51905">
    <property type="entry name" value="FAD/NAD(P)-binding domain"/>
    <property type="match status" value="1"/>
</dbReference>
<evidence type="ECO:0000313" key="2">
    <source>
        <dbReference type="EMBL" id="TDS13422.1"/>
    </source>
</evidence>
<dbReference type="InterPro" id="IPR038732">
    <property type="entry name" value="HpyO/CreE_NAD-binding"/>
</dbReference>
<dbReference type="PANTHER" id="PTHR40254">
    <property type="entry name" value="BLR0577 PROTEIN"/>
    <property type="match status" value="1"/>
</dbReference>
<keyword evidence="3" id="KW-1185">Reference proteome</keyword>
<dbReference type="OrthoDB" id="9785911at2"/>
<evidence type="ECO:0000259" key="1">
    <source>
        <dbReference type="Pfam" id="PF13454"/>
    </source>
</evidence>
<accession>A0A4R7CZP8</accession>
<proteinExistence type="predicted"/>
<evidence type="ECO:0000313" key="3">
    <source>
        <dbReference type="Proteomes" id="UP000295274"/>
    </source>
</evidence>
<dbReference type="EMBL" id="SNZW01000016">
    <property type="protein sequence ID" value="TDS13422.1"/>
    <property type="molecule type" value="Genomic_DNA"/>
</dbReference>
<dbReference type="RefSeq" id="WP_133673647.1">
    <property type="nucleotide sequence ID" value="NZ_SNZW01000016.1"/>
</dbReference>
<reference evidence="2 3" key="1">
    <citation type="submission" date="2019-03" db="EMBL/GenBank/DDBJ databases">
        <title>Genomic Encyclopedia of Type Strains, Phase III (KMG-III): the genomes of soil and plant-associated and newly described type strains.</title>
        <authorList>
            <person name="Whitman W."/>
        </authorList>
    </citation>
    <scope>NUCLEOTIDE SEQUENCE [LARGE SCALE GENOMIC DNA]</scope>
    <source>
        <strain evidence="2 3">CECT 8455</strain>
    </source>
</reference>
<sequence length="510" mass="57604">MSEKISFIGAGIATSYTLIPLIEKLLMATKKVDLYLIDKTDNFYSGIPYGKQSGEAVLLINDLKSFIPIESHRTNFKNWLNENLNELLETFIFNGGELSKIWIDNNKKNIDTGDWDDLYVPRFFFGKYIKEQVKNQITKANNSKHITLKEIKNEAIDLQKTENGFVIDFIDKSTLECDKVILSAGSLPNKKLFEDKNNVASTLKYINNLYLPTIETNIKEVVNVLAERSKKELNSNILVLGANASGLEAIYRIFDQPQFKQGTNTFTCLSTHGTMPDGRINHNKLTSFSTVNLDRLKDAKNITADQIALAVNKDLDLADSINLGAASTVGVISKGFGNLLPKLNKDELIKFACTHGNQIGRRQRCAGVHYLSVIDQLMEEKKFTQIKGRFQNLELEKDYFKLNFDSPENNDSNQKDNFHIVINCLGSINLENEHIPDLFKNIFDKNLATINDSKIGIKINENLQASENLYIAGPMLAGNLIKDRALWHLEHCGRIIWSSEILADKIYNAL</sequence>
<dbReference type="InterPro" id="IPR036188">
    <property type="entry name" value="FAD/NAD-bd_sf"/>
</dbReference>
<comment type="caution">
    <text evidence="2">The sequence shown here is derived from an EMBL/GenBank/DDBJ whole genome shotgun (WGS) entry which is preliminary data.</text>
</comment>
<dbReference type="Proteomes" id="UP000295274">
    <property type="component" value="Unassembled WGS sequence"/>
</dbReference>
<dbReference type="PANTHER" id="PTHR40254:SF1">
    <property type="entry name" value="BLR0577 PROTEIN"/>
    <property type="match status" value="1"/>
</dbReference>
<dbReference type="Pfam" id="PF13454">
    <property type="entry name" value="NAD_binding_9"/>
    <property type="match status" value="1"/>
</dbReference>
<gene>
    <name evidence="2" type="ORF">DFQ03_2709</name>
</gene>
<feature type="domain" description="FAD-dependent urate hydroxylase HpyO/Asp monooxygenase CreE-like FAD/NAD(P)-binding" evidence="1">
    <location>
        <begin position="7"/>
        <end position="186"/>
    </location>
</feature>
<dbReference type="InterPro" id="IPR052189">
    <property type="entry name" value="L-asp_N-monooxygenase_NS-form"/>
</dbReference>
<name>A0A4R7CZP8_9FLAO</name>
<organism evidence="2 3">
    <name type="scientific">Maribacter caenipelagi</name>
    <dbReference type="NCBI Taxonomy" id="1447781"/>
    <lineage>
        <taxon>Bacteria</taxon>
        <taxon>Pseudomonadati</taxon>
        <taxon>Bacteroidota</taxon>
        <taxon>Flavobacteriia</taxon>
        <taxon>Flavobacteriales</taxon>
        <taxon>Flavobacteriaceae</taxon>
        <taxon>Maribacter</taxon>
    </lineage>
</organism>
<protein>
    <submittedName>
        <fullName evidence="2">Putative NAD(P)/FAD-binding protein YdhS</fullName>
    </submittedName>
</protein>
<dbReference type="SUPFAM" id="SSF51971">
    <property type="entry name" value="Nucleotide-binding domain"/>
    <property type="match status" value="1"/>
</dbReference>
<dbReference type="AlphaFoldDB" id="A0A4R7CZP8"/>